<dbReference type="SMART" id="SM00829">
    <property type="entry name" value="PKS_ER"/>
    <property type="match status" value="1"/>
</dbReference>
<evidence type="ECO:0000256" key="10">
    <source>
        <dbReference type="ARBA" id="ARBA00050997"/>
    </source>
</evidence>
<evidence type="ECO:0000256" key="4">
    <source>
        <dbReference type="ARBA" id="ARBA00022553"/>
    </source>
</evidence>
<evidence type="ECO:0000259" key="12">
    <source>
        <dbReference type="SMART" id="SM00829"/>
    </source>
</evidence>
<dbReference type="SUPFAM" id="SSF51735">
    <property type="entry name" value="NAD(P)-binding Rossmann-fold domains"/>
    <property type="match status" value="1"/>
</dbReference>
<dbReference type="GO" id="GO:0008270">
    <property type="term" value="F:zinc ion binding"/>
    <property type="evidence" value="ECO:0007669"/>
    <property type="project" value="InterPro"/>
</dbReference>
<dbReference type="Pfam" id="PF08240">
    <property type="entry name" value="ADH_N"/>
    <property type="match status" value="1"/>
</dbReference>
<keyword evidence="8" id="KW-0560">Oxidoreductase</keyword>
<dbReference type="InterPro" id="IPR013154">
    <property type="entry name" value="ADH-like_N"/>
</dbReference>
<dbReference type="SUPFAM" id="SSF50129">
    <property type="entry name" value="GroES-like"/>
    <property type="match status" value="1"/>
</dbReference>
<feature type="domain" description="Enoyl reductase (ER)" evidence="12">
    <location>
        <begin position="57"/>
        <end position="389"/>
    </location>
</feature>
<evidence type="ECO:0000256" key="2">
    <source>
        <dbReference type="ARBA" id="ARBA00008072"/>
    </source>
</evidence>
<dbReference type="InterPro" id="IPR020843">
    <property type="entry name" value="ER"/>
</dbReference>
<dbReference type="PROSITE" id="PS00059">
    <property type="entry name" value="ADH_ZINC"/>
    <property type="match status" value="1"/>
</dbReference>
<comment type="cofactor">
    <cofactor evidence="1 11">
        <name>Zn(2+)</name>
        <dbReference type="ChEBI" id="CHEBI:29105"/>
    </cofactor>
</comment>
<dbReference type="Proteomes" id="UP001152300">
    <property type="component" value="Unassembled WGS sequence"/>
</dbReference>
<keyword evidence="5 11" id="KW-0479">Metal-binding</keyword>
<evidence type="ECO:0000256" key="7">
    <source>
        <dbReference type="ARBA" id="ARBA00022857"/>
    </source>
</evidence>
<dbReference type="EC" id="1.1.1.2" evidence="9"/>
<dbReference type="Gene3D" id="3.40.50.720">
    <property type="entry name" value="NAD(P)-binding Rossmann-like Domain"/>
    <property type="match status" value="1"/>
</dbReference>
<keyword evidence="7" id="KW-0521">NADP</keyword>
<dbReference type="InterPro" id="IPR036291">
    <property type="entry name" value="NAD(P)-bd_dom_sf"/>
</dbReference>
<comment type="similarity">
    <text evidence="2 11">Belongs to the zinc-containing alcohol dehydrogenase family.</text>
</comment>
<evidence type="ECO:0000256" key="8">
    <source>
        <dbReference type="ARBA" id="ARBA00023002"/>
    </source>
</evidence>
<dbReference type="InterPro" id="IPR013149">
    <property type="entry name" value="ADH-like_C"/>
</dbReference>
<organism evidence="13 14">
    <name type="scientific">Sclerotinia nivalis</name>
    <dbReference type="NCBI Taxonomy" id="352851"/>
    <lineage>
        <taxon>Eukaryota</taxon>
        <taxon>Fungi</taxon>
        <taxon>Dikarya</taxon>
        <taxon>Ascomycota</taxon>
        <taxon>Pezizomycotina</taxon>
        <taxon>Leotiomycetes</taxon>
        <taxon>Helotiales</taxon>
        <taxon>Sclerotiniaceae</taxon>
        <taxon>Sclerotinia</taxon>
    </lineage>
</organism>
<dbReference type="InterPro" id="IPR002328">
    <property type="entry name" value="ADH_Zn_CS"/>
</dbReference>
<protein>
    <recommendedName>
        <fullName evidence="9">alcohol dehydrogenase (NADP(+))</fullName>
        <ecNumber evidence="9">1.1.1.2</ecNumber>
    </recommendedName>
</protein>
<dbReference type="GO" id="GO:0006066">
    <property type="term" value="P:alcohol metabolic process"/>
    <property type="evidence" value="ECO:0007669"/>
    <property type="project" value="UniProtKB-ARBA"/>
</dbReference>
<evidence type="ECO:0000256" key="3">
    <source>
        <dbReference type="ARBA" id="ARBA00011738"/>
    </source>
</evidence>
<comment type="catalytic activity">
    <reaction evidence="10">
        <text>a primary alcohol + NADP(+) = an aldehyde + NADPH + H(+)</text>
        <dbReference type="Rhea" id="RHEA:15937"/>
        <dbReference type="ChEBI" id="CHEBI:15378"/>
        <dbReference type="ChEBI" id="CHEBI:15734"/>
        <dbReference type="ChEBI" id="CHEBI:17478"/>
        <dbReference type="ChEBI" id="CHEBI:57783"/>
        <dbReference type="ChEBI" id="CHEBI:58349"/>
        <dbReference type="EC" id="1.1.1.2"/>
    </reaction>
    <physiologicalReaction direction="left-to-right" evidence="10">
        <dbReference type="Rhea" id="RHEA:15938"/>
    </physiologicalReaction>
    <physiologicalReaction direction="right-to-left" evidence="10">
        <dbReference type="Rhea" id="RHEA:15939"/>
    </physiologicalReaction>
</comment>
<comment type="caution">
    <text evidence="13">The sequence shown here is derived from an EMBL/GenBank/DDBJ whole genome shotgun (WGS) entry which is preliminary data.</text>
</comment>
<comment type="subunit">
    <text evidence="3">Homodimer.</text>
</comment>
<evidence type="ECO:0000256" key="5">
    <source>
        <dbReference type="ARBA" id="ARBA00022723"/>
    </source>
</evidence>
<evidence type="ECO:0000313" key="14">
    <source>
        <dbReference type="Proteomes" id="UP001152300"/>
    </source>
</evidence>
<dbReference type="InterPro" id="IPR011032">
    <property type="entry name" value="GroES-like_sf"/>
</dbReference>
<dbReference type="FunFam" id="3.40.50.720:FF:000158">
    <property type="entry name" value="Zinc-binding alcohol dehydrogenase"/>
    <property type="match status" value="1"/>
</dbReference>
<evidence type="ECO:0000256" key="11">
    <source>
        <dbReference type="RuleBase" id="RU361277"/>
    </source>
</evidence>
<accession>A0A9X0AG96</accession>
<keyword evidence="6 11" id="KW-0862">Zinc</keyword>
<dbReference type="OrthoDB" id="1879366at2759"/>
<evidence type="ECO:0000256" key="1">
    <source>
        <dbReference type="ARBA" id="ARBA00001947"/>
    </source>
</evidence>
<evidence type="ECO:0000313" key="13">
    <source>
        <dbReference type="EMBL" id="KAJ8062231.1"/>
    </source>
</evidence>
<keyword evidence="4" id="KW-0597">Phosphoprotein</keyword>
<evidence type="ECO:0000256" key="6">
    <source>
        <dbReference type="ARBA" id="ARBA00022833"/>
    </source>
</evidence>
<name>A0A9X0AG96_9HELO</name>
<gene>
    <name evidence="13" type="ORF">OCU04_008783</name>
</gene>
<dbReference type="Gene3D" id="3.90.180.10">
    <property type="entry name" value="Medium-chain alcohol dehydrogenases, catalytic domain"/>
    <property type="match status" value="1"/>
</dbReference>
<sequence>MSNPTKTPASIATDRILSLTNHFKDSLNPADDLHKAKMATSYKFQGWMALDKEAAKGNMVWQEFEPKTWTEDDVDIKIAYCGICGSDNHTLRSGWGATNYPACVGHELAGTAVKVGKNVKHIKLGDRCGVGAQSSACLKPDCEECASGLENHCPKIVGTYNGTYPDGSKSYGGYADYCRAPSHFVIKIPDELSLAEAAPMLCGGVTTWSPLVNNGAGPSKRVGIVGIGGLGHFGLLWAKGLGCKEVVAISRTSGKKADAEKMGATRFIATDEDKDWAKKNSRSLDLIICTVSSPDMPIAGYLQLLKTKGEFIQVGAPEDVIPPLNMFAFIAKGVKLGGSAIGSPKEISEMFEFAAKNKIHPLIEERPMSEANQAIIDMEDGKARYRYVLVNEKHAKELEQ</sequence>
<proteinExistence type="inferred from homology"/>
<dbReference type="EMBL" id="JAPEIS010000010">
    <property type="protein sequence ID" value="KAJ8062231.1"/>
    <property type="molecule type" value="Genomic_DNA"/>
</dbReference>
<dbReference type="GO" id="GO:0008106">
    <property type="term" value="F:alcohol dehydrogenase (NADP+) activity"/>
    <property type="evidence" value="ECO:0007669"/>
    <property type="project" value="UniProtKB-EC"/>
</dbReference>
<dbReference type="Pfam" id="PF00107">
    <property type="entry name" value="ADH_zinc_N"/>
    <property type="match status" value="1"/>
</dbReference>
<evidence type="ECO:0000256" key="9">
    <source>
        <dbReference type="ARBA" id="ARBA00024074"/>
    </source>
</evidence>
<dbReference type="PANTHER" id="PTHR42683">
    <property type="entry name" value="ALDEHYDE REDUCTASE"/>
    <property type="match status" value="1"/>
</dbReference>
<dbReference type="InterPro" id="IPR047109">
    <property type="entry name" value="CAD-like"/>
</dbReference>
<reference evidence="13" key="1">
    <citation type="submission" date="2022-11" db="EMBL/GenBank/DDBJ databases">
        <title>Genome Resource of Sclerotinia nivalis Strain SnTB1, a Plant Pathogen Isolated from American Ginseng.</title>
        <authorList>
            <person name="Fan S."/>
        </authorList>
    </citation>
    <scope>NUCLEOTIDE SEQUENCE</scope>
    <source>
        <strain evidence="13">SnTB1</strain>
    </source>
</reference>
<dbReference type="AlphaFoldDB" id="A0A9X0AG96"/>
<keyword evidence="14" id="KW-1185">Reference proteome</keyword>
<dbReference type="CDD" id="cd05283">
    <property type="entry name" value="CAD1"/>
    <property type="match status" value="1"/>
</dbReference>